<evidence type="ECO:0000256" key="1">
    <source>
        <dbReference type="SAM" id="Phobius"/>
    </source>
</evidence>
<reference evidence="3" key="1">
    <citation type="journal article" date="2014" name="Nat. Commun.">
        <title>The emerging biofuel crop Camelina sativa retains a highly undifferentiated hexaploid genome structure.</title>
        <authorList>
            <person name="Kagale S."/>
            <person name="Koh C."/>
            <person name="Nixon J."/>
            <person name="Bollina V."/>
            <person name="Clarke W.E."/>
            <person name="Tuteja R."/>
            <person name="Spillane C."/>
            <person name="Robinson S.J."/>
            <person name="Links M.G."/>
            <person name="Clarke C."/>
            <person name="Higgins E.E."/>
            <person name="Huebert T."/>
            <person name="Sharpe A.G."/>
            <person name="Parkin I.A."/>
        </authorList>
    </citation>
    <scope>NUCLEOTIDE SEQUENCE [LARGE SCALE GENOMIC DNA]</scope>
    <source>
        <strain evidence="3">cv. DH55</strain>
    </source>
</reference>
<proteinExistence type="predicted"/>
<dbReference type="Pfam" id="PF13968">
    <property type="entry name" value="DUF4220"/>
    <property type="match status" value="1"/>
</dbReference>
<feature type="transmembrane region" description="Helical" evidence="1">
    <location>
        <begin position="116"/>
        <end position="137"/>
    </location>
</feature>
<dbReference type="Pfam" id="PF04578">
    <property type="entry name" value="DUF594"/>
    <property type="match status" value="1"/>
</dbReference>
<keyword evidence="1" id="KW-0472">Membrane</keyword>
<keyword evidence="3" id="KW-1185">Reference proteome</keyword>
<dbReference type="InterPro" id="IPR025315">
    <property type="entry name" value="DUF4220"/>
</dbReference>
<evidence type="ECO:0000259" key="2">
    <source>
        <dbReference type="Pfam" id="PF13968"/>
    </source>
</evidence>
<feature type="transmembrane region" description="Helical" evidence="1">
    <location>
        <begin position="329"/>
        <end position="350"/>
    </location>
</feature>
<dbReference type="InterPro" id="IPR007658">
    <property type="entry name" value="DUF594"/>
</dbReference>
<feature type="transmembrane region" description="Helical" evidence="1">
    <location>
        <begin position="297"/>
        <end position="317"/>
    </location>
</feature>
<feature type="transmembrane region" description="Helical" evidence="1">
    <location>
        <begin position="89"/>
        <end position="109"/>
    </location>
</feature>
<organism evidence="3 4">
    <name type="scientific">Camelina sativa</name>
    <name type="common">False flax</name>
    <name type="synonym">Myagrum sativum</name>
    <dbReference type="NCBI Taxonomy" id="90675"/>
    <lineage>
        <taxon>Eukaryota</taxon>
        <taxon>Viridiplantae</taxon>
        <taxon>Streptophyta</taxon>
        <taxon>Embryophyta</taxon>
        <taxon>Tracheophyta</taxon>
        <taxon>Spermatophyta</taxon>
        <taxon>Magnoliopsida</taxon>
        <taxon>eudicotyledons</taxon>
        <taxon>Gunneridae</taxon>
        <taxon>Pentapetalae</taxon>
        <taxon>rosids</taxon>
        <taxon>malvids</taxon>
        <taxon>Brassicales</taxon>
        <taxon>Brassicaceae</taxon>
        <taxon>Camelineae</taxon>
        <taxon>Camelina</taxon>
    </lineage>
</organism>
<feature type="transmembrane region" description="Helical" evidence="1">
    <location>
        <begin position="16"/>
        <end position="35"/>
    </location>
</feature>
<reference evidence="4" key="2">
    <citation type="submission" date="2025-08" db="UniProtKB">
        <authorList>
            <consortium name="RefSeq"/>
        </authorList>
    </citation>
    <scope>IDENTIFICATION</scope>
    <source>
        <tissue evidence="4">Leaf</tissue>
    </source>
</reference>
<dbReference type="RefSeq" id="XP_010449415.1">
    <property type="nucleotide sequence ID" value="XM_010451113.2"/>
</dbReference>
<keyword evidence="1" id="KW-1133">Transmembrane helix</keyword>
<gene>
    <name evidence="4" type="primary">LOC104731663</name>
</gene>
<accession>A0ABM0V1H5</accession>
<feature type="domain" description="DUF4220" evidence="2">
    <location>
        <begin position="52"/>
        <end position="422"/>
    </location>
</feature>
<keyword evidence="1" id="KW-0812">Transmembrane</keyword>
<evidence type="ECO:0000313" key="4">
    <source>
        <dbReference type="RefSeq" id="XP_010449415.1"/>
    </source>
</evidence>
<dbReference type="Proteomes" id="UP000694864">
    <property type="component" value="Chromosome 12"/>
</dbReference>
<protein>
    <submittedName>
        <fullName evidence="4">Uncharacterized protein LOC104731663</fullName>
    </submittedName>
</protein>
<evidence type="ECO:0000313" key="3">
    <source>
        <dbReference type="Proteomes" id="UP000694864"/>
    </source>
</evidence>
<name>A0ABM0V1H5_CAMSA</name>
<dbReference type="PANTHER" id="PTHR31325">
    <property type="entry name" value="OS01G0798800 PROTEIN-RELATED"/>
    <property type="match status" value="1"/>
</dbReference>
<sequence length="810" mass="94998">MGEAIPKAVKDMWDKWNIRGLVIFSLVLQAILVLLSPNRKRTQRGLIQFLIWSAYLLANWSADYAVGQISDSSGDKPEPQESPKTNELVAFWTMFLLLHLGGPDTITALALEDNELWLRSLFGLMCQFIATLYIFLLSIPNRLWEPTTLMLVAGVLKYVERIGGMRAASLERFKKLMPGEPEPGVDYSSFMEEYKIREISREHSEFVRVEEPEERQREVRPHVLTQLHAIQYGYKYFNIYKGLVVDFLYSSEHWIESKEFFQSLEAVEALSILEVELSFIYGTLFTKVDILHTWTGVTFRFISLGCLFSSLSIFKTSRKDEYDGFDVGLTYALILGGIAFDFISILMFYVSDWTFARMSKPKEEVDDPNNWLEEFLTWFLRFKELKWNKCMCHEKEYPSHMILDRLFIFRRWSEYVYGYNLIGSSLRIKPKRIHHTKGYIHKTFDTIIRSLYIDRAIGIIIRETVLLYIALNHIYEKIYLYISYMFIENRVMYYVLDPPLRLLNYFRFWFVIPLIKYLWEFFSITDQLNEIIFTSRERLTTELWQVIFEEVQNKCRFVLGSESSSYIYSARGGWILRDMKIDEYYENLLPYITDVDYDQSILVWHIATELLHQTDDNNARHDVYREVGKTLSDYMMYLVIVKPSLMSTVSGIDKLRFKAAIAEIKRLQEAKKLFERTPVEGSRDAKTACNAILDYYKADGQGNENPQGYRSKSVLFQASMLAQELQRIEIQISNKKMWEVVSKVWVEMLSYAAKHCDPKQHAAQLNIGGELISFVWLLMAHFGLGHQFRTTKEDSRARLVLDKTTTSCLV</sequence>
<dbReference type="GeneID" id="104731663"/>